<gene>
    <name evidence="1" type="ORF">CTRU02_200215</name>
</gene>
<dbReference type="Proteomes" id="UP000805649">
    <property type="component" value="Unassembled WGS sequence"/>
</dbReference>
<dbReference type="EMBL" id="VUJX02000001">
    <property type="protein sequence ID" value="KAL0942329.1"/>
    <property type="molecule type" value="Genomic_DNA"/>
</dbReference>
<sequence>MAVTGFIHHFGTFLLLVATVLLVVTSISSPVVNNISILTVKLGDASAGDEITFGTFGYCIRGANADGSDRCSKSQIGYDPASIVAESDGTRYSDYSSNTAEALTRVMIIHPIAAGVSFIAFILSVGAGMFGSLFAALVSGIAFLLTLVSLVCDWVGFALIRSNVNNDEDGGDSDSYAHFDVALWTLLAAAICLFIGTIVVFFTCCSGRLHKRRQQRAKVDHYSPPATHTAYRRRRWWHRRRY</sequence>
<evidence type="ECO:0000313" key="2">
    <source>
        <dbReference type="Proteomes" id="UP000805649"/>
    </source>
</evidence>
<keyword evidence="2" id="KW-1185">Reference proteome</keyword>
<reference evidence="1 2" key="1">
    <citation type="journal article" date="2020" name="Phytopathology">
        <title>Genome Sequence Resources of Colletotrichum truncatum, C. plurivorum, C. musicola, and C. sojae: Four Species Pathogenic to Soybean (Glycine max).</title>
        <authorList>
            <person name="Rogerio F."/>
            <person name="Boufleur T.R."/>
            <person name="Ciampi-Guillardi M."/>
            <person name="Sukno S.A."/>
            <person name="Thon M.R."/>
            <person name="Massola Junior N.S."/>
            <person name="Baroncelli R."/>
        </authorList>
    </citation>
    <scope>NUCLEOTIDE SEQUENCE [LARGE SCALE GENOMIC DNA]</scope>
    <source>
        <strain evidence="1 2">CMES1059</strain>
    </source>
</reference>
<accession>A0ACC3ZDV5</accession>
<organism evidence="1 2">
    <name type="scientific">Colletotrichum truncatum</name>
    <name type="common">Anthracnose fungus</name>
    <name type="synonym">Colletotrichum capsici</name>
    <dbReference type="NCBI Taxonomy" id="5467"/>
    <lineage>
        <taxon>Eukaryota</taxon>
        <taxon>Fungi</taxon>
        <taxon>Dikarya</taxon>
        <taxon>Ascomycota</taxon>
        <taxon>Pezizomycotina</taxon>
        <taxon>Sordariomycetes</taxon>
        <taxon>Hypocreomycetidae</taxon>
        <taxon>Glomerellales</taxon>
        <taxon>Glomerellaceae</taxon>
        <taxon>Colletotrichum</taxon>
        <taxon>Colletotrichum truncatum species complex</taxon>
    </lineage>
</organism>
<protein>
    <submittedName>
        <fullName evidence="1">Ph-response regulator</fullName>
    </submittedName>
</protein>
<comment type="caution">
    <text evidence="1">The sequence shown here is derived from an EMBL/GenBank/DDBJ whole genome shotgun (WGS) entry which is preliminary data.</text>
</comment>
<evidence type="ECO:0000313" key="1">
    <source>
        <dbReference type="EMBL" id="KAL0942329.1"/>
    </source>
</evidence>
<name>A0ACC3ZDV5_COLTU</name>
<proteinExistence type="predicted"/>